<dbReference type="InterPro" id="IPR002921">
    <property type="entry name" value="Fungal_lipase-type"/>
</dbReference>
<keyword evidence="2" id="KW-0378">Hydrolase</keyword>
<evidence type="ECO:0008006" key="8">
    <source>
        <dbReference type="Google" id="ProtNLM"/>
    </source>
</evidence>
<evidence type="ECO:0000313" key="7">
    <source>
        <dbReference type="Proteomes" id="UP000053617"/>
    </source>
</evidence>
<organism evidence="6 7">
    <name type="scientific">Rhinocladiella mackenziei CBS 650.93</name>
    <dbReference type="NCBI Taxonomy" id="1442369"/>
    <lineage>
        <taxon>Eukaryota</taxon>
        <taxon>Fungi</taxon>
        <taxon>Dikarya</taxon>
        <taxon>Ascomycota</taxon>
        <taxon>Pezizomycotina</taxon>
        <taxon>Eurotiomycetes</taxon>
        <taxon>Chaetothyriomycetidae</taxon>
        <taxon>Chaetothyriales</taxon>
        <taxon>Herpotrichiellaceae</taxon>
        <taxon>Rhinocladiella</taxon>
    </lineage>
</organism>
<dbReference type="AlphaFoldDB" id="A0A0D2IT20"/>
<dbReference type="GO" id="GO:0016787">
    <property type="term" value="F:hydrolase activity"/>
    <property type="evidence" value="ECO:0007669"/>
    <property type="project" value="UniProtKB-KW"/>
</dbReference>
<evidence type="ECO:0000259" key="5">
    <source>
        <dbReference type="Pfam" id="PF03893"/>
    </source>
</evidence>
<dbReference type="InterPro" id="IPR051299">
    <property type="entry name" value="AB_hydrolase_lip/est"/>
</dbReference>
<evidence type="ECO:0000256" key="2">
    <source>
        <dbReference type="ARBA" id="ARBA00022801"/>
    </source>
</evidence>
<dbReference type="OrthoDB" id="426718at2759"/>
<dbReference type="SUPFAM" id="SSF53474">
    <property type="entry name" value="alpha/beta-Hydrolases"/>
    <property type="match status" value="1"/>
</dbReference>
<sequence>MPFSSSIIVIFALFFALVTALPFSLGRRAVSQDLLNQLSFFEQYSAAAYCPDNNIPTSSTTITCSAGNCPQVQAAGAQSILEFQNVGLSDATGFVALDHTNQLIVISFRGSQSIQNFIADLTFVMVPWSLCTDCTAHAGFLDSWNGVKSQVQGAIDGAKLNYSSYQIVATGHSLGGALATLAAAELRDSGHSVSLYTYGSPMVGNAVLANFTTAQSGGNYRVTHAQDIVPKLPGYFLGFAHVSPEYWITSPTDAEVTANDVQVSSGVINLQGNQGQLESSVEDHLWYFNSISACGPDGIEVKA</sequence>
<gene>
    <name evidence="6" type="ORF">Z518_10807</name>
</gene>
<dbReference type="RefSeq" id="XP_013267092.1">
    <property type="nucleotide sequence ID" value="XM_013411638.1"/>
</dbReference>
<proteinExistence type="predicted"/>
<dbReference type="PANTHER" id="PTHR46640">
    <property type="entry name" value="TRIACYLGLYCEROL LIPASE, PUTATIVE (AFU_ORTHOLOGUE AFUA_6G06510)-RELATED"/>
    <property type="match status" value="1"/>
</dbReference>
<dbReference type="HOGENOM" id="CLU_032957_1_0_1"/>
<dbReference type="STRING" id="1442369.A0A0D2IT20"/>
<dbReference type="Pfam" id="PF03893">
    <property type="entry name" value="Lipase3_N"/>
    <property type="match status" value="1"/>
</dbReference>
<dbReference type="GO" id="GO:0016042">
    <property type="term" value="P:lipid catabolic process"/>
    <property type="evidence" value="ECO:0007669"/>
    <property type="project" value="InterPro"/>
</dbReference>
<feature type="domain" description="Fungal lipase-type" evidence="4">
    <location>
        <begin position="105"/>
        <end position="234"/>
    </location>
</feature>
<dbReference type="Pfam" id="PF01764">
    <property type="entry name" value="Lipase_3"/>
    <property type="match status" value="1"/>
</dbReference>
<dbReference type="VEuPathDB" id="FungiDB:Z518_10807"/>
<accession>A0A0D2IT20</accession>
<evidence type="ECO:0000313" key="6">
    <source>
        <dbReference type="EMBL" id="KIW99879.1"/>
    </source>
</evidence>
<evidence type="ECO:0000259" key="4">
    <source>
        <dbReference type="Pfam" id="PF01764"/>
    </source>
</evidence>
<protein>
    <recommendedName>
        <fullName evidence="8">Triacylglycerol lipase</fullName>
    </recommendedName>
</protein>
<evidence type="ECO:0000256" key="3">
    <source>
        <dbReference type="SAM" id="SignalP"/>
    </source>
</evidence>
<dbReference type="Gene3D" id="3.40.50.1820">
    <property type="entry name" value="alpha/beta hydrolase"/>
    <property type="match status" value="1"/>
</dbReference>
<dbReference type="GeneID" id="25298878"/>
<feature type="domain" description="Mono-/di-acylglycerol lipase N-terminal" evidence="5">
    <location>
        <begin position="12"/>
        <end position="77"/>
    </location>
</feature>
<reference evidence="6 7" key="1">
    <citation type="submission" date="2015-01" db="EMBL/GenBank/DDBJ databases">
        <title>The Genome Sequence of Rhinocladiella mackenzie CBS 650.93.</title>
        <authorList>
            <consortium name="The Broad Institute Genomics Platform"/>
            <person name="Cuomo C."/>
            <person name="de Hoog S."/>
            <person name="Gorbushina A."/>
            <person name="Stielow B."/>
            <person name="Teixiera M."/>
            <person name="Abouelleil A."/>
            <person name="Chapman S.B."/>
            <person name="Priest M."/>
            <person name="Young S.K."/>
            <person name="Wortman J."/>
            <person name="Nusbaum C."/>
            <person name="Birren B."/>
        </authorList>
    </citation>
    <scope>NUCLEOTIDE SEQUENCE [LARGE SCALE GENOMIC DNA]</scope>
    <source>
        <strain evidence="6 7">CBS 650.93</strain>
    </source>
</reference>
<keyword evidence="1 3" id="KW-0732">Signal</keyword>
<keyword evidence="7" id="KW-1185">Reference proteome</keyword>
<dbReference type="EMBL" id="KN847484">
    <property type="protein sequence ID" value="KIW99879.1"/>
    <property type="molecule type" value="Genomic_DNA"/>
</dbReference>
<name>A0A0D2IT20_9EURO</name>
<dbReference type="InterPro" id="IPR029058">
    <property type="entry name" value="AB_hydrolase_fold"/>
</dbReference>
<dbReference type="Proteomes" id="UP000053617">
    <property type="component" value="Unassembled WGS sequence"/>
</dbReference>
<dbReference type="PANTHER" id="PTHR46640:SF1">
    <property type="entry name" value="FUNGAL LIPASE-LIKE DOMAIN-CONTAINING PROTEIN-RELATED"/>
    <property type="match status" value="1"/>
</dbReference>
<feature type="chain" id="PRO_5002260970" description="Triacylglycerol lipase" evidence="3">
    <location>
        <begin position="21"/>
        <end position="303"/>
    </location>
</feature>
<feature type="signal peptide" evidence="3">
    <location>
        <begin position="1"/>
        <end position="20"/>
    </location>
</feature>
<dbReference type="CDD" id="cd00519">
    <property type="entry name" value="Lipase_3"/>
    <property type="match status" value="1"/>
</dbReference>
<evidence type="ECO:0000256" key="1">
    <source>
        <dbReference type="ARBA" id="ARBA00022729"/>
    </source>
</evidence>
<dbReference type="InterPro" id="IPR005592">
    <property type="entry name" value="Mono/diacylglycerol_lipase_N"/>
</dbReference>